<dbReference type="Proteomes" id="UP000751190">
    <property type="component" value="Unassembled WGS sequence"/>
</dbReference>
<evidence type="ECO:0000313" key="3">
    <source>
        <dbReference type="Proteomes" id="UP000751190"/>
    </source>
</evidence>
<dbReference type="OrthoDB" id="10571713at2759"/>
<proteinExistence type="predicted"/>
<feature type="compositionally biased region" description="Basic and acidic residues" evidence="1">
    <location>
        <begin position="472"/>
        <end position="483"/>
    </location>
</feature>
<reference evidence="2" key="1">
    <citation type="submission" date="2021-05" db="EMBL/GenBank/DDBJ databases">
        <title>The genome of the haptophyte Pavlova lutheri (Diacronema luteri, Pavlovales) - a model for lipid biosynthesis in eukaryotic algae.</title>
        <authorList>
            <person name="Hulatt C.J."/>
            <person name="Posewitz M.C."/>
        </authorList>
    </citation>
    <scope>NUCLEOTIDE SEQUENCE</scope>
    <source>
        <strain evidence="2">NIVA-4/92</strain>
    </source>
</reference>
<organism evidence="2 3">
    <name type="scientific">Diacronema lutheri</name>
    <name type="common">Unicellular marine alga</name>
    <name type="synonym">Monochrysis lutheri</name>
    <dbReference type="NCBI Taxonomy" id="2081491"/>
    <lineage>
        <taxon>Eukaryota</taxon>
        <taxon>Haptista</taxon>
        <taxon>Haptophyta</taxon>
        <taxon>Pavlovophyceae</taxon>
        <taxon>Pavlovales</taxon>
        <taxon>Pavlovaceae</taxon>
        <taxon>Diacronema</taxon>
    </lineage>
</organism>
<dbReference type="EMBL" id="JAGTXO010000019">
    <property type="protein sequence ID" value="KAG8462669.1"/>
    <property type="molecule type" value="Genomic_DNA"/>
</dbReference>
<dbReference type="AlphaFoldDB" id="A0A8J6C7D1"/>
<keyword evidence="3" id="KW-1185">Reference proteome</keyword>
<name>A0A8J6C7D1_DIALT</name>
<evidence type="ECO:0000256" key="1">
    <source>
        <dbReference type="SAM" id="MobiDB-lite"/>
    </source>
</evidence>
<feature type="compositionally biased region" description="Low complexity" evidence="1">
    <location>
        <begin position="99"/>
        <end position="108"/>
    </location>
</feature>
<feature type="region of interest" description="Disordered" evidence="1">
    <location>
        <begin position="180"/>
        <end position="214"/>
    </location>
</feature>
<comment type="caution">
    <text evidence="2">The sequence shown here is derived from an EMBL/GenBank/DDBJ whole genome shotgun (WGS) entry which is preliminary data.</text>
</comment>
<feature type="region of interest" description="Disordered" evidence="1">
    <location>
        <begin position="460"/>
        <end position="501"/>
    </location>
</feature>
<accession>A0A8J6C7D1</accession>
<gene>
    <name evidence="2" type="ORF">KFE25_004645</name>
</gene>
<feature type="compositionally biased region" description="Low complexity" evidence="1">
    <location>
        <begin position="125"/>
        <end position="139"/>
    </location>
</feature>
<sequence length="501" mass="50094">MLNARRRAAPDELTHDRPHSAPASALCSAAAAAADPAALDAAESIPASATAELASGARVRGRYVSDASCSMLATSLHAAAQSDGMLATKRAGPLTVYDSSGSSESIPSITEASDAPASSGERRTGAPAARGAPATATAEHTGAPLADRPARPSHGALYAPAAEPCSFAAELEARSPGASARAQAARAAQRRVPNWPVGRCADADSPPRSPLARPPSCGEVLAAAAARAAARAATVAPPPAPPLGVLAAAAAAMSAATREPAAAAAPPAPAPAPAAKLCAAAALRYAAQSVLDRGGGDFAIFWAPSVTNALLSFQFCVLSRGVHAAGAEDRYVLASMYGARSAALTFPQGVGLPGAVWASRLPFYSEDLVAAAREGGGCASCPLLPTALLRVNEREACDVRSTLVQPFGRGVLEVGTVRRAALLVTVSDAAIWGLVKAHADRHHAAVARRERAERAARAVAAADGAHAPAAEDDARGGAEHGDGEAPADAAASVGPLRLPLA</sequence>
<feature type="region of interest" description="Disordered" evidence="1">
    <location>
        <begin position="1"/>
        <end position="22"/>
    </location>
</feature>
<protein>
    <submittedName>
        <fullName evidence="2">Uncharacterized protein</fullName>
    </submittedName>
</protein>
<feature type="region of interest" description="Disordered" evidence="1">
    <location>
        <begin position="95"/>
        <end position="157"/>
    </location>
</feature>
<feature type="compositionally biased region" description="Low complexity" evidence="1">
    <location>
        <begin position="180"/>
        <end position="191"/>
    </location>
</feature>
<feature type="compositionally biased region" description="Basic and acidic residues" evidence="1">
    <location>
        <begin position="8"/>
        <end position="19"/>
    </location>
</feature>
<evidence type="ECO:0000313" key="2">
    <source>
        <dbReference type="EMBL" id="KAG8462669.1"/>
    </source>
</evidence>